<dbReference type="Pfam" id="PF07985">
    <property type="entry name" value="SRR1"/>
    <property type="match status" value="1"/>
</dbReference>
<protein>
    <recommendedName>
        <fullName evidence="1">SRR1-like domain-containing protein</fullName>
    </recommendedName>
</protein>
<accession>A0A2T4BQW5</accession>
<dbReference type="InterPro" id="IPR012942">
    <property type="entry name" value="SRR1-like"/>
</dbReference>
<name>A0A2T4BQW5_TRILO</name>
<evidence type="ECO:0000313" key="3">
    <source>
        <dbReference type="Proteomes" id="UP000240760"/>
    </source>
</evidence>
<keyword evidence="3" id="KW-1185">Reference proteome</keyword>
<organism evidence="2 3">
    <name type="scientific">Trichoderma longibrachiatum ATCC 18648</name>
    <dbReference type="NCBI Taxonomy" id="983965"/>
    <lineage>
        <taxon>Eukaryota</taxon>
        <taxon>Fungi</taxon>
        <taxon>Dikarya</taxon>
        <taxon>Ascomycota</taxon>
        <taxon>Pezizomycotina</taxon>
        <taxon>Sordariomycetes</taxon>
        <taxon>Hypocreomycetidae</taxon>
        <taxon>Hypocreales</taxon>
        <taxon>Hypocreaceae</taxon>
        <taxon>Trichoderma</taxon>
    </lineage>
</organism>
<dbReference type="OrthoDB" id="5318346at2759"/>
<feature type="domain" description="SRR1-like" evidence="1">
    <location>
        <begin position="80"/>
        <end position="219"/>
    </location>
</feature>
<evidence type="ECO:0000313" key="2">
    <source>
        <dbReference type="EMBL" id="PTB71675.1"/>
    </source>
</evidence>
<dbReference type="STRING" id="983965.A0A2T4BQW5"/>
<dbReference type="EMBL" id="KZ679146">
    <property type="protein sequence ID" value="PTB71675.1"/>
    <property type="molecule type" value="Genomic_DNA"/>
</dbReference>
<reference evidence="2 3" key="1">
    <citation type="submission" date="2016-07" db="EMBL/GenBank/DDBJ databases">
        <title>Multiple horizontal gene transfer events from other fungi enriched the ability of initially mycotrophic Trichoderma (Ascomycota) to feed on dead plant biomass.</title>
        <authorList>
            <consortium name="DOE Joint Genome Institute"/>
            <person name="Aerts A."/>
            <person name="Atanasova L."/>
            <person name="Chenthamara K."/>
            <person name="Zhang J."/>
            <person name="Grujic M."/>
            <person name="Henrissat B."/>
            <person name="Kuo A."/>
            <person name="Salamov A."/>
            <person name="Lipzen A."/>
            <person name="Labutti K."/>
            <person name="Barry K."/>
            <person name="Miao Y."/>
            <person name="Rahimi M.J."/>
            <person name="Shen Q."/>
            <person name="Grigoriev I.V."/>
            <person name="Kubicek C.P."/>
            <person name="Druzhinina I.S."/>
        </authorList>
    </citation>
    <scope>NUCLEOTIDE SEQUENCE [LARGE SCALE GENOMIC DNA]</scope>
    <source>
        <strain evidence="2 3">ATCC 18648</strain>
    </source>
</reference>
<dbReference type="PANTHER" id="PTHR42080:SF1">
    <property type="entry name" value="SRR1-LIKE DOMAIN-CONTAINING PROTEIN"/>
    <property type="match status" value="1"/>
</dbReference>
<gene>
    <name evidence="2" type="ORF">M440DRAFT_1364934</name>
</gene>
<evidence type="ECO:0000259" key="1">
    <source>
        <dbReference type="Pfam" id="PF07985"/>
    </source>
</evidence>
<dbReference type="AlphaFoldDB" id="A0A2T4BQW5"/>
<feature type="non-terminal residue" evidence="2">
    <location>
        <position position="263"/>
    </location>
</feature>
<proteinExistence type="predicted"/>
<sequence length="263" mass="29131">MADDDEGWTRVRPSKWANRLQSTNKAAANLANPGAKPTTVSPAVVAQLERELESIRGDLDAWFPQAELRGIFSAYAAAFSEHGQGPVSQIVCFGIGCFDHPDGNWQAKRTSYCQLAALLVIAEQLATDANREPYQIIFQEPAFNLNDVAFIESLGHMVVEAPKGSDFIDCNTLFYGPHLYYQLYAEALQGQLPVVYVGSGIDSWELKPLPSTHLLPRNFPVTIAPLKKIFSQYQRFKFPEVKGGVAFHGTYICLRPPQAQLEA</sequence>
<dbReference type="Proteomes" id="UP000240760">
    <property type="component" value="Unassembled WGS sequence"/>
</dbReference>
<dbReference type="PANTHER" id="PTHR42080">
    <property type="entry name" value="SRR1 DOMAIN-CONTAINING PROTEIN"/>
    <property type="match status" value="1"/>
</dbReference>